<name>A0ABP5K2U8_9ACTN</name>
<dbReference type="InterPro" id="IPR011576">
    <property type="entry name" value="Pyridox_Oxase_N"/>
</dbReference>
<evidence type="ECO:0000259" key="1">
    <source>
        <dbReference type="Pfam" id="PF01243"/>
    </source>
</evidence>
<dbReference type="Proteomes" id="UP001500575">
    <property type="component" value="Unassembled WGS sequence"/>
</dbReference>
<organism evidence="2 3">
    <name type="scientific">Nocardioides bigeumensis</name>
    <dbReference type="NCBI Taxonomy" id="433657"/>
    <lineage>
        <taxon>Bacteria</taxon>
        <taxon>Bacillati</taxon>
        <taxon>Actinomycetota</taxon>
        <taxon>Actinomycetes</taxon>
        <taxon>Propionibacteriales</taxon>
        <taxon>Nocardioidaceae</taxon>
        <taxon>Nocardioides</taxon>
    </lineage>
</organism>
<keyword evidence="3" id="KW-1185">Reference proteome</keyword>
<dbReference type="Gene3D" id="2.30.110.10">
    <property type="entry name" value="Electron Transport, Fmn-binding Protein, Chain A"/>
    <property type="match status" value="1"/>
</dbReference>
<feature type="domain" description="Pyridoxamine 5'-phosphate oxidase N-terminal" evidence="1">
    <location>
        <begin position="39"/>
        <end position="145"/>
    </location>
</feature>
<dbReference type="PANTHER" id="PTHR42815">
    <property type="entry name" value="FAD-BINDING, PUTATIVE (AFU_ORTHOLOGUE AFUA_6G07600)-RELATED"/>
    <property type="match status" value="1"/>
</dbReference>
<dbReference type="Pfam" id="PF01243">
    <property type="entry name" value="PNPOx_N"/>
    <property type="match status" value="1"/>
</dbReference>
<dbReference type="SUPFAM" id="SSF50475">
    <property type="entry name" value="FMN-binding split barrel"/>
    <property type="match status" value="1"/>
</dbReference>
<proteinExistence type="predicted"/>
<dbReference type="EMBL" id="BAAAQQ010000011">
    <property type="protein sequence ID" value="GAA2124037.1"/>
    <property type="molecule type" value="Genomic_DNA"/>
</dbReference>
<evidence type="ECO:0000313" key="2">
    <source>
        <dbReference type="EMBL" id="GAA2124037.1"/>
    </source>
</evidence>
<accession>A0ABP5K2U8</accession>
<comment type="caution">
    <text evidence="2">The sequence shown here is derived from an EMBL/GenBank/DDBJ whole genome shotgun (WGS) entry which is preliminary data.</text>
</comment>
<protein>
    <recommendedName>
        <fullName evidence="1">Pyridoxamine 5'-phosphate oxidase N-terminal domain-containing protein</fullName>
    </recommendedName>
</protein>
<dbReference type="PANTHER" id="PTHR42815:SF2">
    <property type="entry name" value="FAD-BINDING, PUTATIVE (AFU_ORTHOLOGUE AFUA_6G07600)-RELATED"/>
    <property type="match status" value="1"/>
</dbReference>
<evidence type="ECO:0000313" key="3">
    <source>
        <dbReference type="Proteomes" id="UP001500575"/>
    </source>
</evidence>
<dbReference type="RefSeq" id="WP_344303596.1">
    <property type="nucleotide sequence ID" value="NZ_BAAAQQ010000011.1"/>
</dbReference>
<gene>
    <name evidence="2" type="ORF">GCM10009843_20340</name>
</gene>
<reference evidence="3" key="1">
    <citation type="journal article" date="2019" name="Int. J. Syst. Evol. Microbiol.">
        <title>The Global Catalogue of Microorganisms (GCM) 10K type strain sequencing project: providing services to taxonomists for standard genome sequencing and annotation.</title>
        <authorList>
            <consortium name="The Broad Institute Genomics Platform"/>
            <consortium name="The Broad Institute Genome Sequencing Center for Infectious Disease"/>
            <person name="Wu L."/>
            <person name="Ma J."/>
        </authorList>
    </citation>
    <scope>NUCLEOTIDE SEQUENCE [LARGE SCALE GENOMIC DNA]</scope>
    <source>
        <strain evidence="3">JCM 16021</strain>
    </source>
</reference>
<sequence length="206" mass="23213">MSTGYHDGSRTLQDRHDIRALADRIDELLVSDTINEGDKAFIEARDMFFLATADAEGRPSCSYKGGDPGFVRVLDETTLAFPSYDGNGMYRSAGNVLVNPHVGMLFVDLERGHRMRFEGIASIDLDDPLREEYLEAQFVVRVKARAVYPNCPRYLHRYELKQRSRFVPAAGCATPVPEWKRSDWAYDALPAADPARDPGEREVLGR</sequence>
<dbReference type="InterPro" id="IPR012349">
    <property type="entry name" value="Split_barrel_FMN-bd"/>
</dbReference>